<evidence type="ECO:0000313" key="9">
    <source>
        <dbReference type="EMBL" id="PQV63755.1"/>
    </source>
</evidence>
<keyword evidence="6 8" id="KW-0472">Membrane</keyword>
<dbReference type="Proteomes" id="UP000237684">
    <property type="component" value="Unassembled WGS sequence"/>
</dbReference>
<keyword evidence="10" id="KW-1185">Reference proteome</keyword>
<comment type="similarity">
    <text evidence="2 7">Belongs to the ExbD/TolR family.</text>
</comment>
<protein>
    <submittedName>
        <fullName evidence="9">Biopolymer transport protein ExbD/biopolymer transport protein TolR</fullName>
    </submittedName>
</protein>
<keyword evidence="7" id="KW-0653">Protein transport</keyword>
<evidence type="ECO:0000256" key="3">
    <source>
        <dbReference type="ARBA" id="ARBA00022475"/>
    </source>
</evidence>
<organism evidence="9 10">
    <name type="scientific">Abditibacterium utsteinense</name>
    <dbReference type="NCBI Taxonomy" id="1960156"/>
    <lineage>
        <taxon>Bacteria</taxon>
        <taxon>Pseudomonadati</taxon>
        <taxon>Abditibacteriota</taxon>
        <taxon>Abditibacteriia</taxon>
        <taxon>Abditibacteriales</taxon>
        <taxon>Abditibacteriaceae</taxon>
        <taxon>Abditibacterium</taxon>
    </lineage>
</organism>
<keyword evidence="3" id="KW-1003">Cell membrane</keyword>
<keyword evidence="4 7" id="KW-0812">Transmembrane</keyword>
<evidence type="ECO:0000256" key="1">
    <source>
        <dbReference type="ARBA" id="ARBA00004162"/>
    </source>
</evidence>
<gene>
    <name evidence="9" type="ORF">B1R32_10995</name>
</gene>
<keyword evidence="7" id="KW-0813">Transport</keyword>
<evidence type="ECO:0000256" key="4">
    <source>
        <dbReference type="ARBA" id="ARBA00022692"/>
    </source>
</evidence>
<dbReference type="PANTHER" id="PTHR30558:SF7">
    <property type="entry name" value="TOL-PAL SYSTEM PROTEIN TOLR"/>
    <property type="match status" value="1"/>
</dbReference>
<dbReference type="Pfam" id="PF02472">
    <property type="entry name" value="ExbD"/>
    <property type="match status" value="1"/>
</dbReference>
<accession>A0A2S8SSI5</accession>
<keyword evidence="5 8" id="KW-1133">Transmembrane helix</keyword>
<evidence type="ECO:0000313" key="10">
    <source>
        <dbReference type="Proteomes" id="UP000237684"/>
    </source>
</evidence>
<dbReference type="EMBL" id="NIGF01000009">
    <property type="protein sequence ID" value="PQV63755.1"/>
    <property type="molecule type" value="Genomic_DNA"/>
</dbReference>
<evidence type="ECO:0000256" key="5">
    <source>
        <dbReference type="ARBA" id="ARBA00022989"/>
    </source>
</evidence>
<dbReference type="Gene3D" id="3.30.420.270">
    <property type="match status" value="1"/>
</dbReference>
<comment type="subcellular location">
    <subcellularLocation>
        <location evidence="1">Cell membrane</location>
        <topology evidence="1">Single-pass membrane protein</topology>
    </subcellularLocation>
    <subcellularLocation>
        <location evidence="7">Cell membrane</location>
        <topology evidence="7">Single-pass type II membrane protein</topology>
    </subcellularLocation>
</comment>
<dbReference type="InParanoid" id="A0A2S8SSI5"/>
<comment type="caution">
    <text evidence="9">The sequence shown here is derived from an EMBL/GenBank/DDBJ whole genome shotgun (WGS) entry which is preliminary data.</text>
</comment>
<reference evidence="9 10" key="1">
    <citation type="journal article" date="2018" name="Syst. Appl. Microbiol.">
        <title>Abditibacterium utsteinense sp. nov., the first cultivated member of candidate phylum FBP, isolated from ice-free Antarctic soil samples.</title>
        <authorList>
            <person name="Tahon G."/>
            <person name="Tytgat B."/>
            <person name="Lebbe L."/>
            <person name="Carlier A."/>
            <person name="Willems A."/>
        </authorList>
    </citation>
    <scope>NUCLEOTIDE SEQUENCE [LARGE SCALE GENOMIC DNA]</scope>
    <source>
        <strain evidence="9 10">LMG 29911</strain>
    </source>
</reference>
<dbReference type="GO" id="GO:0015031">
    <property type="term" value="P:protein transport"/>
    <property type="evidence" value="ECO:0007669"/>
    <property type="project" value="UniProtKB-KW"/>
</dbReference>
<proteinExistence type="inferred from homology"/>
<dbReference type="InterPro" id="IPR003400">
    <property type="entry name" value="ExbD"/>
</dbReference>
<dbReference type="GO" id="GO:0022857">
    <property type="term" value="F:transmembrane transporter activity"/>
    <property type="evidence" value="ECO:0007669"/>
    <property type="project" value="InterPro"/>
</dbReference>
<evidence type="ECO:0000256" key="2">
    <source>
        <dbReference type="ARBA" id="ARBA00005811"/>
    </source>
</evidence>
<dbReference type="GO" id="GO:0005886">
    <property type="term" value="C:plasma membrane"/>
    <property type="evidence" value="ECO:0007669"/>
    <property type="project" value="UniProtKB-SubCell"/>
</dbReference>
<feature type="transmembrane region" description="Helical" evidence="8">
    <location>
        <begin position="24"/>
        <end position="45"/>
    </location>
</feature>
<evidence type="ECO:0000256" key="6">
    <source>
        <dbReference type="ARBA" id="ARBA00023136"/>
    </source>
</evidence>
<dbReference type="AlphaFoldDB" id="A0A2S8SSI5"/>
<sequence length="147" mass="15654">MLLDNSGGTSGRSRPRAPMAEINIIPLVDVMLVLLIIFMVTTAFVKDSGLNLKLPPAKTSEAGAQNSGDLLIALGQNNQITLDGLPATEAQIGAAMRLKVQKNPRTHVTIKGDGRIAYARIVRIMDLARQSGLKSVSLGTRLPEAVQ</sequence>
<dbReference type="PANTHER" id="PTHR30558">
    <property type="entry name" value="EXBD MEMBRANE COMPONENT OF PMF-DRIVEN MACROMOLECULE IMPORT SYSTEM"/>
    <property type="match status" value="1"/>
</dbReference>
<evidence type="ECO:0000256" key="7">
    <source>
        <dbReference type="RuleBase" id="RU003879"/>
    </source>
</evidence>
<name>A0A2S8SSI5_9BACT</name>
<evidence type="ECO:0000256" key="8">
    <source>
        <dbReference type="SAM" id="Phobius"/>
    </source>
</evidence>